<reference evidence="3" key="1">
    <citation type="submission" date="2016-10" db="EMBL/GenBank/DDBJ databases">
        <authorList>
            <person name="Varghese N."/>
            <person name="Submissions S."/>
        </authorList>
    </citation>
    <scope>NUCLEOTIDE SEQUENCE [LARGE SCALE GENOMIC DNA]</scope>
    <source>
        <strain evidence="3">DSM 15310</strain>
    </source>
</reference>
<name>A0A1I0GU35_9BACT</name>
<dbReference type="AlphaFoldDB" id="A0A1I0GU35"/>
<sequence length="210" mass="24493">MPSPLSRFFQQHASALPEPSQLSYHLPAWVRFDLQGVLSPDDTDYFAQVLHRASTLFEASFSPTDEVLLVYQEPRYKRSRIRSRNYLFRQLGIGKSDLTFRKTWVPNNPEAYHEGHWVQAFFSTAAARVPHRALLAAISHLDFPAPGRPTIRGLLYFFNQTRGLIFYMYDDRGLVISSDSPETIRPFYQHYNDWILDYDRKQIDALFVNS</sequence>
<dbReference type="InterPro" id="IPR024976">
    <property type="entry name" value="DUF3885"/>
</dbReference>
<accession>A0A1I0GU35</accession>
<proteinExistence type="predicted"/>
<evidence type="ECO:0000313" key="2">
    <source>
        <dbReference type="EMBL" id="SET74611.1"/>
    </source>
</evidence>
<gene>
    <name evidence="2" type="ORF">SAMN04487998_2583</name>
</gene>
<feature type="domain" description="DUF3885" evidence="1">
    <location>
        <begin position="7"/>
        <end position="199"/>
    </location>
</feature>
<dbReference type="RefSeq" id="WP_092772134.1">
    <property type="nucleotide sequence ID" value="NZ_FOHS01000003.1"/>
</dbReference>
<dbReference type="Proteomes" id="UP000198697">
    <property type="component" value="Unassembled WGS sequence"/>
</dbReference>
<protein>
    <recommendedName>
        <fullName evidence="1">DUF3885 domain-containing protein</fullName>
    </recommendedName>
</protein>
<keyword evidence="3" id="KW-1185">Reference proteome</keyword>
<evidence type="ECO:0000259" key="1">
    <source>
        <dbReference type="Pfam" id="PF13021"/>
    </source>
</evidence>
<evidence type="ECO:0000313" key="3">
    <source>
        <dbReference type="Proteomes" id="UP000198697"/>
    </source>
</evidence>
<dbReference type="EMBL" id="FOHS01000003">
    <property type="protein sequence ID" value="SET74611.1"/>
    <property type="molecule type" value="Genomic_DNA"/>
</dbReference>
<dbReference type="Pfam" id="PF13021">
    <property type="entry name" value="DUF3885"/>
    <property type="match status" value="1"/>
</dbReference>
<dbReference type="OrthoDB" id="72213at2"/>
<organism evidence="2 3">
    <name type="scientific">Hymenobacter actinosclerus</name>
    <dbReference type="NCBI Taxonomy" id="82805"/>
    <lineage>
        <taxon>Bacteria</taxon>
        <taxon>Pseudomonadati</taxon>
        <taxon>Bacteroidota</taxon>
        <taxon>Cytophagia</taxon>
        <taxon>Cytophagales</taxon>
        <taxon>Hymenobacteraceae</taxon>
        <taxon>Hymenobacter</taxon>
    </lineage>
</organism>